<dbReference type="Proteomes" id="UP000440096">
    <property type="component" value="Unassembled WGS sequence"/>
</dbReference>
<evidence type="ECO:0000313" key="2">
    <source>
        <dbReference type="EMBL" id="MTD55211.1"/>
    </source>
</evidence>
<dbReference type="Pfam" id="PF06114">
    <property type="entry name" value="Peptidase_M78"/>
    <property type="match status" value="1"/>
</dbReference>
<evidence type="ECO:0000313" key="3">
    <source>
        <dbReference type="Proteomes" id="UP000440096"/>
    </source>
</evidence>
<name>A0A6N7Z492_9PSEU</name>
<proteinExistence type="predicted"/>
<comment type="caution">
    <text evidence="2">The sequence shown here is derived from an EMBL/GenBank/DDBJ whole genome shotgun (WGS) entry which is preliminary data.</text>
</comment>
<dbReference type="PANTHER" id="PTHR43236:SF2">
    <property type="entry name" value="BLL0069 PROTEIN"/>
    <property type="match status" value="1"/>
</dbReference>
<reference evidence="2 3" key="1">
    <citation type="submission" date="2019-11" db="EMBL/GenBank/DDBJ databases">
        <title>Draft genome of Amycolatopsis RM579.</title>
        <authorList>
            <person name="Duangmal K."/>
            <person name="Mingma R."/>
        </authorList>
    </citation>
    <scope>NUCLEOTIDE SEQUENCE [LARGE SCALE GENOMIC DNA]</scope>
    <source>
        <strain evidence="2 3">RM579</strain>
    </source>
</reference>
<dbReference type="InterPro" id="IPR052345">
    <property type="entry name" value="Rad_response_metalloprotease"/>
</dbReference>
<sequence>MATKHVPITGQVLAWAIEDAGSSRSLLARRLEVAATDIDSWIREQTKPSTSQFRAMAKELGRPPSFFFLSQPPTTKPAKADFRTYADSDREPGQETIQGIRLAQKVQRTTVWVSARTDAASIYIPPLSIHNNSEKAGQRLREWLNWTVDEQTSDESTDARATRALRFALQEKGIIVMNLTLDEGVTRGFSLHHQLAPVIAVNTRDHHRARLFSYAHELVHLTLGSDAVCGTHGNRGVEAFCNKVAAALLLPAREFRDYVRLTFGNTPITTTAQVVTIRNHFRVSIRAAAIRAENLGLAEVGLFDTVNRETEKKGKGGRYTPGNERTKPRIRIDQYGHAFVNTLFGAEEAGVLRRQQVQQLLQVSESELASVKALALAGAET</sequence>
<keyword evidence="3" id="KW-1185">Reference proteome</keyword>
<protein>
    <submittedName>
        <fullName evidence="2">ImmA/IrrE family metallo-endopeptidase</fullName>
    </submittedName>
</protein>
<dbReference type="InterPro" id="IPR010982">
    <property type="entry name" value="Lambda_DNA-bd_dom_sf"/>
</dbReference>
<gene>
    <name evidence="2" type="ORF">GKO32_14655</name>
</gene>
<dbReference type="SUPFAM" id="SSF47413">
    <property type="entry name" value="lambda repressor-like DNA-binding domains"/>
    <property type="match status" value="1"/>
</dbReference>
<dbReference type="AlphaFoldDB" id="A0A6N7Z492"/>
<dbReference type="PANTHER" id="PTHR43236">
    <property type="entry name" value="ANTITOXIN HIGA1"/>
    <property type="match status" value="1"/>
</dbReference>
<dbReference type="InterPro" id="IPR010359">
    <property type="entry name" value="IrrE_HExxH"/>
</dbReference>
<dbReference type="Gene3D" id="1.10.10.2910">
    <property type="match status" value="1"/>
</dbReference>
<evidence type="ECO:0000259" key="1">
    <source>
        <dbReference type="Pfam" id="PF06114"/>
    </source>
</evidence>
<accession>A0A6N7Z492</accession>
<feature type="domain" description="IrrE N-terminal-like" evidence="1">
    <location>
        <begin position="170"/>
        <end position="292"/>
    </location>
</feature>
<dbReference type="OrthoDB" id="9794834at2"/>
<organism evidence="2 3">
    <name type="scientific">Amycolatopsis pithecellobii</name>
    <dbReference type="NCBI Taxonomy" id="664692"/>
    <lineage>
        <taxon>Bacteria</taxon>
        <taxon>Bacillati</taxon>
        <taxon>Actinomycetota</taxon>
        <taxon>Actinomycetes</taxon>
        <taxon>Pseudonocardiales</taxon>
        <taxon>Pseudonocardiaceae</taxon>
        <taxon>Amycolatopsis</taxon>
    </lineage>
</organism>
<dbReference type="EMBL" id="WMBA01000019">
    <property type="protein sequence ID" value="MTD55211.1"/>
    <property type="molecule type" value="Genomic_DNA"/>
</dbReference>
<dbReference type="RefSeq" id="WP_154757420.1">
    <property type="nucleotide sequence ID" value="NZ_WMBA01000019.1"/>
</dbReference>
<dbReference type="GO" id="GO:0003677">
    <property type="term" value="F:DNA binding"/>
    <property type="evidence" value="ECO:0007669"/>
    <property type="project" value="InterPro"/>
</dbReference>